<reference evidence="1" key="2">
    <citation type="submission" date="2020-09" db="EMBL/GenBank/DDBJ databases">
        <authorList>
            <person name="Sun Q."/>
            <person name="Ohkuma M."/>
        </authorList>
    </citation>
    <scope>NUCLEOTIDE SEQUENCE</scope>
    <source>
        <strain evidence="1">JCM 4646</strain>
    </source>
</reference>
<reference evidence="1" key="1">
    <citation type="journal article" date="2014" name="Int. J. Syst. Evol. Microbiol.">
        <title>Complete genome sequence of Corynebacterium casei LMG S-19264T (=DSM 44701T), isolated from a smear-ripened cheese.</title>
        <authorList>
            <consortium name="US DOE Joint Genome Institute (JGI-PGF)"/>
            <person name="Walter F."/>
            <person name="Albersmeier A."/>
            <person name="Kalinowski J."/>
            <person name="Ruckert C."/>
        </authorList>
    </citation>
    <scope>NUCLEOTIDE SEQUENCE</scope>
    <source>
        <strain evidence="1">JCM 4646</strain>
    </source>
</reference>
<accession>A0A919FY36</accession>
<organism evidence="1 2">
    <name type="scientific">Kitasatospora indigofera</name>
    <dbReference type="NCBI Taxonomy" id="67307"/>
    <lineage>
        <taxon>Bacteria</taxon>
        <taxon>Bacillati</taxon>
        <taxon>Actinomycetota</taxon>
        <taxon>Actinomycetes</taxon>
        <taxon>Kitasatosporales</taxon>
        <taxon>Streptomycetaceae</taxon>
        <taxon>Kitasatospora</taxon>
    </lineage>
</organism>
<sequence length="108" mass="11163">MTNFVISLPGTFKQELTQAAKAQLLGALRGADPQEVGSDPQDLDMLTLNDGGPTFTLRLEVTAEDSRGAERQALAMASRALAEAGFQGDAALLGQPAVTSIDTSADSA</sequence>
<name>A0A919FY36_9ACTN</name>
<proteinExistence type="predicted"/>
<comment type="caution">
    <text evidence="1">The sequence shown here is derived from an EMBL/GenBank/DDBJ whole genome shotgun (WGS) entry which is preliminary data.</text>
</comment>
<protein>
    <submittedName>
        <fullName evidence="1">Uncharacterized protein</fullName>
    </submittedName>
</protein>
<dbReference type="AlphaFoldDB" id="A0A919FY36"/>
<gene>
    <name evidence="1" type="ORF">GCM10018781_41170</name>
</gene>
<dbReference type="GeneID" id="95354518"/>
<dbReference type="Proteomes" id="UP000617734">
    <property type="component" value="Unassembled WGS sequence"/>
</dbReference>
<dbReference type="EMBL" id="BNBO01000023">
    <property type="protein sequence ID" value="GHH74481.1"/>
    <property type="molecule type" value="Genomic_DNA"/>
</dbReference>
<evidence type="ECO:0000313" key="2">
    <source>
        <dbReference type="Proteomes" id="UP000617734"/>
    </source>
</evidence>
<dbReference type="RefSeq" id="WP_190212357.1">
    <property type="nucleotide sequence ID" value="NZ_BNBO01000023.1"/>
</dbReference>
<evidence type="ECO:0000313" key="1">
    <source>
        <dbReference type="EMBL" id="GHH74481.1"/>
    </source>
</evidence>
<keyword evidence="2" id="KW-1185">Reference proteome</keyword>